<dbReference type="WBParaSite" id="MCU_013899-RA">
    <property type="protein sequence ID" value="MCU_013899-RA"/>
    <property type="gene ID" value="MCU_013899"/>
</dbReference>
<dbReference type="EMBL" id="UXSR01002357">
    <property type="protein sequence ID" value="VDD78805.1"/>
    <property type="molecule type" value="Genomic_DNA"/>
</dbReference>
<proteinExistence type="predicted"/>
<dbReference type="PANTHER" id="PTHR14030">
    <property type="entry name" value="MITOTIC CHECKPOINT SERINE/THREONINE-PROTEIN KINASE BUB1"/>
    <property type="match status" value="1"/>
</dbReference>
<dbReference type="InterPro" id="IPR015661">
    <property type="entry name" value="Bub1/Mad3"/>
</dbReference>
<dbReference type="GO" id="GO:0005634">
    <property type="term" value="C:nucleus"/>
    <property type="evidence" value="ECO:0007669"/>
    <property type="project" value="TreeGrafter"/>
</dbReference>
<sequence>MSNLFHFRYIRWVEDTYPTLGASSELREILYRCVKETCTLDDVQNNPNYVQAWLKLVSYCEAPSELFNLLFYNGVGTLMADFYIAWADYVQQLHQKGCSIATKWARLASILAHGLRAGAQPIALLEDRAE</sequence>
<dbReference type="GO" id="GO:0051754">
    <property type="term" value="P:meiotic sister chromatid cohesion, centromeric"/>
    <property type="evidence" value="ECO:0007669"/>
    <property type="project" value="TreeGrafter"/>
</dbReference>
<dbReference type="SMART" id="SM00777">
    <property type="entry name" value="Mad3_BUB1_I"/>
    <property type="match status" value="1"/>
</dbReference>
<dbReference type="GO" id="GO:0032991">
    <property type="term" value="C:protein-containing complex"/>
    <property type="evidence" value="ECO:0007669"/>
    <property type="project" value="UniProtKB-ARBA"/>
</dbReference>
<dbReference type="GO" id="GO:0004672">
    <property type="term" value="F:protein kinase activity"/>
    <property type="evidence" value="ECO:0007669"/>
    <property type="project" value="TreeGrafter"/>
</dbReference>
<dbReference type="GO" id="GO:0007094">
    <property type="term" value="P:mitotic spindle assembly checkpoint signaling"/>
    <property type="evidence" value="ECO:0007669"/>
    <property type="project" value="InterPro"/>
</dbReference>
<dbReference type="InterPro" id="IPR013212">
    <property type="entry name" value="Mad3/Bub1_I"/>
</dbReference>
<evidence type="ECO:0000259" key="1">
    <source>
        <dbReference type="PROSITE" id="PS51489"/>
    </source>
</evidence>
<dbReference type="STRING" id="53468.A0A0R3UD09"/>
<dbReference type="Gene3D" id="1.25.40.430">
    <property type="match status" value="1"/>
</dbReference>
<keyword evidence="3" id="KW-1185">Reference proteome</keyword>
<dbReference type="Proteomes" id="UP000267029">
    <property type="component" value="Unassembled WGS sequence"/>
</dbReference>
<accession>A0A0R3UD09</accession>
<organism evidence="2 3">
    <name type="scientific">Mesocestoides corti</name>
    <name type="common">Flatworm</name>
    <dbReference type="NCBI Taxonomy" id="53468"/>
    <lineage>
        <taxon>Eukaryota</taxon>
        <taxon>Metazoa</taxon>
        <taxon>Spiralia</taxon>
        <taxon>Lophotrochozoa</taxon>
        <taxon>Platyhelminthes</taxon>
        <taxon>Cestoda</taxon>
        <taxon>Eucestoda</taxon>
        <taxon>Cyclophyllidea</taxon>
        <taxon>Mesocestoididae</taxon>
        <taxon>Mesocestoides</taxon>
    </lineage>
</organism>
<dbReference type="PROSITE" id="PS51489">
    <property type="entry name" value="BUB1_N"/>
    <property type="match status" value="1"/>
</dbReference>
<dbReference type="OrthoDB" id="248495at2759"/>
<dbReference type="PANTHER" id="PTHR14030:SF4">
    <property type="entry name" value="BUB1 KINASE, ISOFORM A-RELATED"/>
    <property type="match status" value="1"/>
</dbReference>
<protein>
    <submittedName>
        <fullName evidence="4">BUB1 N-terminal domain-containing protein</fullName>
    </submittedName>
</protein>
<reference evidence="4" key="2">
    <citation type="submission" date="2019-11" db="UniProtKB">
        <authorList>
            <consortium name="WormBaseParasite"/>
        </authorList>
    </citation>
    <scope>IDENTIFICATION</scope>
</reference>
<name>A0A0R3UD09_MESCO</name>
<evidence type="ECO:0000313" key="3">
    <source>
        <dbReference type="Proteomes" id="UP000267029"/>
    </source>
</evidence>
<dbReference type="AlphaFoldDB" id="A0A0R3UD09"/>
<feature type="domain" description="BUB1 N-terminal" evidence="1">
    <location>
        <begin position="1"/>
        <end position="130"/>
    </location>
</feature>
<evidence type="ECO:0000313" key="2">
    <source>
        <dbReference type="EMBL" id="VDD78805.1"/>
    </source>
</evidence>
<evidence type="ECO:0000313" key="4">
    <source>
        <dbReference type="WBParaSite" id="MCU_013899-RA"/>
    </source>
</evidence>
<dbReference type="Pfam" id="PF08311">
    <property type="entry name" value="Mad3_BUB1_I"/>
    <property type="match status" value="1"/>
</dbReference>
<reference evidence="2 3" key="1">
    <citation type="submission" date="2018-10" db="EMBL/GenBank/DDBJ databases">
        <authorList>
            <consortium name="Pathogen Informatics"/>
        </authorList>
    </citation>
    <scope>NUCLEOTIDE SEQUENCE [LARGE SCALE GENOMIC DNA]</scope>
</reference>
<gene>
    <name evidence="2" type="ORF">MCOS_LOCUS4808</name>
</gene>